<evidence type="ECO:0000313" key="7">
    <source>
        <dbReference type="Proteomes" id="UP000638648"/>
    </source>
</evidence>
<reference evidence="6" key="1">
    <citation type="submission" date="2020-10" db="EMBL/GenBank/DDBJ databases">
        <title>Sequencing the genomes of 1000 actinobacteria strains.</title>
        <authorList>
            <person name="Klenk H.-P."/>
        </authorList>
    </citation>
    <scope>NUCLEOTIDE SEQUENCE</scope>
    <source>
        <strain evidence="6">DSM 45354</strain>
    </source>
</reference>
<evidence type="ECO:0000256" key="4">
    <source>
        <dbReference type="PROSITE-ProRule" id="PRU00335"/>
    </source>
</evidence>
<feature type="domain" description="HTH tetR-type" evidence="5">
    <location>
        <begin position="15"/>
        <end position="75"/>
    </location>
</feature>
<dbReference type="EMBL" id="JADBEM010000001">
    <property type="protein sequence ID" value="MBE1613018.1"/>
    <property type="molecule type" value="Genomic_DNA"/>
</dbReference>
<evidence type="ECO:0000256" key="3">
    <source>
        <dbReference type="ARBA" id="ARBA00023163"/>
    </source>
</evidence>
<dbReference type="Proteomes" id="UP000638648">
    <property type="component" value="Unassembled WGS sequence"/>
</dbReference>
<dbReference type="SUPFAM" id="SSF48498">
    <property type="entry name" value="Tetracyclin repressor-like, C-terminal domain"/>
    <property type="match status" value="1"/>
</dbReference>
<organism evidence="6 7">
    <name type="scientific">Actinopolymorpha pittospori</name>
    <dbReference type="NCBI Taxonomy" id="648752"/>
    <lineage>
        <taxon>Bacteria</taxon>
        <taxon>Bacillati</taxon>
        <taxon>Actinomycetota</taxon>
        <taxon>Actinomycetes</taxon>
        <taxon>Propionibacteriales</taxon>
        <taxon>Actinopolymorphaceae</taxon>
        <taxon>Actinopolymorpha</taxon>
    </lineage>
</organism>
<dbReference type="Gene3D" id="1.10.357.10">
    <property type="entry name" value="Tetracycline Repressor, domain 2"/>
    <property type="match status" value="1"/>
</dbReference>
<keyword evidence="2 4" id="KW-0238">DNA-binding</keyword>
<gene>
    <name evidence="6" type="ORF">HEB94_009866</name>
</gene>
<dbReference type="Pfam" id="PF00440">
    <property type="entry name" value="TetR_N"/>
    <property type="match status" value="1"/>
</dbReference>
<dbReference type="InterPro" id="IPR036271">
    <property type="entry name" value="Tet_transcr_reg_TetR-rel_C_sf"/>
</dbReference>
<dbReference type="PROSITE" id="PS50977">
    <property type="entry name" value="HTH_TETR_2"/>
    <property type="match status" value="1"/>
</dbReference>
<proteinExistence type="predicted"/>
<evidence type="ECO:0000313" key="6">
    <source>
        <dbReference type="EMBL" id="MBE1613018.1"/>
    </source>
</evidence>
<dbReference type="GO" id="GO:0003700">
    <property type="term" value="F:DNA-binding transcription factor activity"/>
    <property type="evidence" value="ECO:0007669"/>
    <property type="project" value="TreeGrafter"/>
</dbReference>
<dbReference type="Pfam" id="PF13305">
    <property type="entry name" value="TetR_C_33"/>
    <property type="match status" value="1"/>
</dbReference>
<dbReference type="SUPFAM" id="SSF46689">
    <property type="entry name" value="Homeodomain-like"/>
    <property type="match status" value="1"/>
</dbReference>
<protein>
    <submittedName>
        <fullName evidence="6">AcrR family transcriptional regulator</fullName>
    </submittedName>
</protein>
<name>A0A927NA38_9ACTN</name>
<sequence>MAVDGRSTPRQRYRDQVRAEIKHEALEQIRAGGIPALSLNAVAKRLGLTGPALYKYFRSRDDLLTELIGDAYDEAAAAIRRAGERVADAPARERLRALGAAYRQWALEAPHLYLLLAGTPSPSYAAPAEMVERARVVLGPFLPVLAQGRLRPGAEELRAQLRRWLEETPAVVEWVTSHTSAGDPATALTGTIIAWTRLHGVVSLEVQGQFAGMGHQPATLVEVEMDTLADVMGLPAPTGDTDR</sequence>
<dbReference type="InterPro" id="IPR050109">
    <property type="entry name" value="HTH-type_TetR-like_transc_reg"/>
</dbReference>
<dbReference type="GO" id="GO:0000976">
    <property type="term" value="F:transcription cis-regulatory region binding"/>
    <property type="evidence" value="ECO:0007669"/>
    <property type="project" value="TreeGrafter"/>
</dbReference>
<keyword evidence="3" id="KW-0804">Transcription</keyword>
<keyword evidence="7" id="KW-1185">Reference proteome</keyword>
<evidence type="ECO:0000259" key="5">
    <source>
        <dbReference type="PROSITE" id="PS50977"/>
    </source>
</evidence>
<dbReference type="InterPro" id="IPR001647">
    <property type="entry name" value="HTH_TetR"/>
</dbReference>
<dbReference type="AlphaFoldDB" id="A0A927NA38"/>
<accession>A0A927NA38</accession>
<dbReference type="PANTHER" id="PTHR30055:SF243">
    <property type="entry name" value="HTH-TYPE TRANSCRIPTIONAL REGULATOR RV1816"/>
    <property type="match status" value="1"/>
</dbReference>
<feature type="DNA-binding region" description="H-T-H motif" evidence="4">
    <location>
        <begin position="38"/>
        <end position="57"/>
    </location>
</feature>
<dbReference type="InterPro" id="IPR025996">
    <property type="entry name" value="MT1864/Rv1816-like_C"/>
</dbReference>
<dbReference type="PANTHER" id="PTHR30055">
    <property type="entry name" value="HTH-TYPE TRANSCRIPTIONAL REGULATOR RUTR"/>
    <property type="match status" value="1"/>
</dbReference>
<keyword evidence="1" id="KW-0805">Transcription regulation</keyword>
<comment type="caution">
    <text evidence="6">The sequence shown here is derived from an EMBL/GenBank/DDBJ whole genome shotgun (WGS) entry which is preliminary data.</text>
</comment>
<evidence type="ECO:0000256" key="1">
    <source>
        <dbReference type="ARBA" id="ARBA00023015"/>
    </source>
</evidence>
<evidence type="ECO:0000256" key="2">
    <source>
        <dbReference type="ARBA" id="ARBA00023125"/>
    </source>
</evidence>
<dbReference type="InterPro" id="IPR009057">
    <property type="entry name" value="Homeodomain-like_sf"/>
</dbReference>